<comment type="caution">
    <text evidence="13">The sequence shown here is derived from an EMBL/GenBank/DDBJ whole genome shotgun (WGS) entry which is preliminary data.</text>
</comment>
<dbReference type="Gene3D" id="3.30.565.10">
    <property type="entry name" value="Histidine kinase-like ATPase, C-terminal domain"/>
    <property type="match status" value="1"/>
</dbReference>
<keyword evidence="8" id="KW-0902">Two-component regulatory system</keyword>
<dbReference type="PANTHER" id="PTHR24421:SF10">
    <property type="entry name" value="NITRATE_NITRITE SENSOR PROTEIN NARQ"/>
    <property type="match status" value="1"/>
</dbReference>
<keyword evidence="14" id="KW-1185">Reference proteome</keyword>
<feature type="transmembrane region" description="Helical" evidence="10">
    <location>
        <begin position="97"/>
        <end position="128"/>
    </location>
</feature>
<dbReference type="GO" id="GO:0016301">
    <property type="term" value="F:kinase activity"/>
    <property type="evidence" value="ECO:0007669"/>
    <property type="project" value="UniProtKB-KW"/>
</dbReference>
<keyword evidence="3" id="KW-0597">Phosphoprotein</keyword>
<evidence type="ECO:0000313" key="13">
    <source>
        <dbReference type="EMBL" id="PRZ10135.1"/>
    </source>
</evidence>
<dbReference type="CDD" id="cd16917">
    <property type="entry name" value="HATPase_UhpB-NarQ-NarX-like"/>
    <property type="match status" value="1"/>
</dbReference>
<sequence length="457" mass="48351">MSTESPASASSRGPLRAWTPLRAWSPLRAWTGEDLLADVLGAVVAFVVGLVLLGVGLVDLVQQVGPLGSVDPEPWWRVALLAVGCLLLLAKRTHPLLALAAGLAVVAVDLVWGGSLAILLVVLWELLFEAVLRTGRTARTWLWTAAATLTLAVAVAAGEASQELRYFVFAGLQMAGVVVMPMWWADNVRQKSELADLERARADEAARAADLERERAADQARIAALDRHEAVQAERAAMARDLHDVIASHLSSIAIHSGAALALPPDAGRDRAALEQVRESSVASLTEMRSMIELLRADVAPEPLTAPGRLDGLGELVRTARSAGDDVTVDDPQQLAGRAVPAAVGQALHRIAQEALTNARKHAPGEPVTVALDEGAGLTLRISNPLPSLWVHDAPSAHAAQRRVVHPQREVGPLSAGTGLATMRERAEGLGGTFTAGPTADRTWHVEARLPAGRESA</sequence>
<keyword evidence="10" id="KW-0472">Membrane</keyword>
<accession>A0ABX5EI25</accession>
<evidence type="ECO:0000256" key="4">
    <source>
        <dbReference type="ARBA" id="ARBA00022679"/>
    </source>
</evidence>
<feature type="domain" description="Histidine kinase/HSP90-like ATPase" evidence="11">
    <location>
        <begin position="346"/>
        <end position="452"/>
    </location>
</feature>
<evidence type="ECO:0000256" key="1">
    <source>
        <dbReference type="ARBA" id="ARBA00000085"/>
    </source>
</evidence>
<evidence type="ECO:0000256" key="7">
    <source>
        <dbReference type="ARBA" id="ARBA00022840"/>
    </source>
</evidence>
<evidence type="ECO:0000256" key="5">
    <source>
        <dbReference type="ARBA" id="ARBA00022741"/>
    </source>
</evidence>
<dbReference type="InterPro" id="IPR050482">
    <property type="entry name" value="Sensor_HK_TwoCompSys"/>
</dbReference>
<dbReference type="EMBL" id="PVTX01000001">
    <property type="protein sequence ID" value="PRZ10135.1"/>
    <property type="molecule type" value="Genomic_DNA"/>
</dbReference>
<evidence type="ECO:0000256" key="6">
    <source>
        <dbReference type="ARBA" id="ARBA00022777"/>
    </source>
</evidence>
<evidence type="ECO:0000313" key="14">
    <source>
        <dbReference type="Proteomes" id="UP000239895"/>
    </source>
</evidence>
<dbReference type="EC" id="2.7.13.3" evidence="2"/>
<evidence type="ECO:0000259" key="12">
    <source>
        <dbReference type="Pfam" id="PF07730"/>
    </source>
</evidence>
<protein>
    <recommendedName>
        <fullName evidence="2">histidine kinase</fullName>
        <ecNumber evidence="2">2.7.13.3</ecNumber>
    </recommendedName>
</protein>
<dbReference type="Gene3D" id="1.20.5.1930">
    <property type="match status" value="1"/>
</dbReference>
<keyword evidence="9" id="KW-0175">Coiled coil</keyword>
<keyword evidence="5" id="KW-0547">Nucleotide-binding</keyword>
<feature type="transmembrane region" description="Helical" evidence="10">
    <location>
        <begin position="140"/>
        <end position="157"/>
    </location>
</feature>
<keyword evidence="7" id="KW-0067">ATP-binding</keyword>
<dbReference type="SUPFAM" id="SSF55874">
    <property type="entry name" value="ATPase domain of HSP90 chaperone/DNA topoisomerase II/histidine kinase"/>
    <property type="match status" value="1"/>
</dbReference>
<dbReference type="InterPro" id="IPR003594">
    <property type="entry name" value="HATPase_dom"/>
</dbReference>
<feature type="coiled-coil region" evidence="9">
    <location>
        <begin position="194"/>
        <end position="228"/>
    </location>
</feature>
<feature type="transmembrane region" description="Helical" evidence="10">
    <location>
        <begin position="74"/>
        <end position="90"/>
    </location>
</feature>
<dbReference type="InterPro" id="IPR011712">
    <property type="entry name" value="Sig_transdc_His_kin_sub3_dim/P"/>
</dbReference>
<feature type="transmembrane region" description="Helical" evidence="10">
    <location>
        <begin position="164"/>
        <end position="184"/>
    </location>
</feature>
<keyword evidence="10" id="KW-1133">Transmembrane helix</keyword>
<keyword evidence="4" id="KW-0808">Transferase</keyword>
<organism evidence="13 14">
    <name type="scientific">Isoptericola halotolerans</name>
    <dbReference type="NCBI Taxonomy" id="300560"/>
    <lineage>
        <taxon>Bacteria</taxon>
        <taxon>Bacillati</taxon>
        <taxon>Actinomycetota</taxon>
        <taxon>Actinomycetes</taxon>
        <taxon>Micrococcales</taxon>
        <taxon>Promicromonosporaceae</taxon>
        <taxon>Isoptericola</taxon>
    </lineage>
</organism>
<proteinExistence type="predicted"/>
<keyword evidence="6 13" id="KW-0418">Kinase</keyword>
<dbReference type="Proteomes" id="UP000239895">
    <property type="component" value="Unassembled WGS sequence"/>
</dbReference>
<keyword evidence="10" id="KW-0812">Transmembrane</keyword>
<name>A0ABX5EI25_9MICO</name>
<dbReference type="Pfam" id="PF02518">
    <property type="entry name" value="HATPase_c"/>
    <property type="match status" value="1"/>
</dbReference>
<evidence type="ECO:0000256" key="9">
    <source>
        <dbReference type="SAM" id="Coils"/>
    </source>
</evidence>
<feature type="transmembrane region" description="Helical" evidence="10">
    <location>
        <begin position="35"/>
        <end position="54"/>
    </location>
</feature>
<evidence type="ECO:0000256" key="10">
    <source>
        <dbReference type="SAM" id="Phobius"/>
    </source>
</evidence>
<evidence type="ECO:0000256" key="2">
    <source>
        <dbReference type="ARBA" id="ARBA00012438"/>
    </source>
</evidence>
<feature type="domain" description="Signal transduction histidine kinase subgroup 3 dimerisation and phosphoacceptor" evidence="12">
    <location>
        <begin position="234"/>
        <end position="298"/>
    </location>
</feature>
<evidence type="ECO:0000256" key="8">
    <source>
        <dbReference type="ARBA" id="ARBA00023012"/>
    </source>
</evidence>
<evidence type="ECO:0000259" key="11">
    <source>
        <dbReference type="Pfam" id="PF02518"/>
    </source>
</evidence>
<dbReference type="InterPro" id="IPR036890">
    <property type="entry name" value="HATPase_C_sf"/>
</dbReference>
<reference evidence="13 14" key="1">
    <citation type="submission" date="2018-03" db="EMBL/GenBank/DDBJ databases">
        <title>Comparative analysis of microorganisms from saline springs in Andes Mountain Range, Colombia.</title>
        <authorList>
            <person name="Rubin E."/>
        </authorList>
    </citation>
    <scope>NUCLEOTIDE SEQUENCE [LARGE SCALE GENOMIC DNA]</scope>
    <source>
        <strain evidence="13 14">CG 23</strain>
    </source>
</reference>
<dbReference type="PANTHER" id="PTHR24421">
    <property type="entry name" value="NITRATE/NITRITE SENSOR PROTEIN NARX-RELATED"/>
    <property type="match status" value="1"/>
</dbReference>
<comment type="catalytic activity">
    <reaction evidence="1">
        <text>ATP + protein L-histidine = ADP + protein N-phospho-L-histidine.</text>
        <dbReference type="EC" id="2.7.13.3"/>
    </reaction>
</comment>
<dbReference type="Pfam" id="PF07730">
    <property type="entry name" value="HisKA_3"/>
    <property type="match status" value="1"/>
</dbReference>
<evidence type="ECO:0000256" key="3">
    <source>
        <dbReference type="ARBA" id="ARBA00022553"/>
    </source>
</evidence>
<dbReference type="RefSeq" id="WP_106264476.1">
    <property type="nucleotide sequence ID" value="NZ_PVTX01000001.1"/>
</dbReference>
<gene>
    <name evidence="13" type="ORF">BCL65_101273</name>
</gene>